<dbReference type="EMBL" id="SJPM01000036">
    <property type="protein sequence ID" value="TWT86359.1"/>
    <property type="molecule type" value="Genomic_DNA"/>
</dbReference>
<reference evidence="1 2" key="1">
    <citation type="submission" date="2019-02" db="EMBL/GenBank/DDBJ databases">
        <title>Deep-cultivation of Planctomycetes and their phenomic and genomic characterization uncovers novel biology.</title>
        <authorList>
            <person name="Wiegand S."/>
            <person name="Jogler M."/>
            <person name="Boedeker C."/>
            <person name="Pinto D."/>
            <person name="Vollmers J."/>
            <person name="Rivas-Marin E."/>
            <person name="Kohn T."/>
            <person name="Peeters S.H."/>
            <person name="Heuer A."/>
            <person name="Rast P."/>
            <person name="Oberbeckmann S."/>
            <person name="Bunk B."/>
            <person name="Jeske O."/>
            <person name="Meyerdierks A."/>
            <person name="Storesund J.E."/>
            <person name="Kallscheuer N."/>
            <person name="Luecker S."/>
            <person name="Lage O.M."/>
            <person name="Pohl T."/>
            <person name="Merkel B.J."/>
            <person name="Hornburger P."/>
            <person name="Mueller R.-W."/>
            <person name="Bruemmer F."/>
            <person name="Labrenz M."/>
            <person name="Spormann A.M."/>
            <person name="Op Den Camp H."/>
            <person name="Overmann J."/>
            <person name="Amann R."/>
            <person name="Jetten M.S.M."/>
            <person name="Mascher T."/>
            <person name="Medema M.H."/>
            <person name="Devos D.P."/>
            <person name="Kaster A.-K."/>
            <person name="Ovreas L."/>
            <person name="Rohde M."/>
            <person name="Galperin M.Y."/>
            <person name="Jogler C."/>
        </authorList>
    </citation>
    <scope>NUCLEOTIDE SEQUENCE [LARGE SCALE GENOMIC DNA]</scope>
    <source>
        <strain evidence="1 2">Pla100</strain>
    </source>
</reference>
<accession>A0A5C5ZG12</accession>
<sequence>MEYNVSVADARRTYVGSRSRPELPVLALDGSVSRASCNPHVSLTELKLDPSKFRELIPILNDLIPGEYSSHVAIYVHSTASGREVILREASVSLPHCVVFDESQDYHCPPAPDN</sequence>
<dbReference type="AlphaFoldDB" id="A0A5C5ZG12"/>
<keyword evidence="2" id="KW-1185">Reference proteome</keyword>
<evidence type="ECO:0000313" key="2">
    <source>
        <dbReference type="Proteomes" id="UP000316213"/>
    </source>
</evidence>
<comment type="caution">
    <text evidence="1">The sequence shown here is derived from an EMBL/GenBank/DDBJ whole genome shotgun (WGS) entry which is preliminary data.</text>
</comment>
<proteinExistence type="predicted"/>
<organism evidence="1 2">
    <name type="scientific">Neorhodopirellula pilleata</name>
    <dbReference type="NCBI Taxonomy" id="2714738"/>
    <lineage>
        <taxon>Bacteria</taxon>
        <taxon>Pseudomonadati</taxon>
        <taxon>Planctomycetota</taxon>
        <taxon>Planctomycetia</taxon>
        <taxon>Pirellulales</taxon>
        <taxon>Pirellulaceae</taxon>
        <taxon>Neorhodopirellula</taxon>
    </lineage>
</organism>
<dbReference type="Proteomes" id="UP000316213">
    <property type="component" value="Unassembled WGS sequence"/>
</dbReference>
<protein>
    <submittedName>
        <fullName evidence="1">Uncharacterized protein</fullName>
    </submittedName>
</protein>
<name>A0A5C5ZG12_9BACT</name>
<gene>
    <name evidence="1" type="ORF">Pla100_61080</name>
</gene>
<evidence type="ECO:0000313" key="1">
    <source>
        <dbReference type="EMBL" id="TWT86359.1"/>
    </source>
</evidence>